<dbReference type="AlphaFoldDB" id="A0A2P8H6S1"/>
<name>A0A2P8H6S1_9BACL</name>
<sequence length="69" mass="7892">MNITVNGKKLNKTRSYLVAREIIRETEVEHPTDVEAFLQEYTIEECENAIVLRPPTVDGIHISLLKPSK</sequence>
<evidence type="ECO:0000313" key="1">
    <source>
        <dbReference type="EMBL" id="PSL41903.1"/>
    </source>
</evidence>
<reference evidence="1 2" key="1">
    <citation type="submission" date="2018-03" db="EMBL/GenBank/DDBJ databases">
        <title>Genomic Encyclopedia of Type Strains, Phase III (KMG-III): the genomes of soil and plant-associated and newly described type strains.</title>
        <authorList>
            <person name="Whitman W."/>
        </authorList>
    </citation>
    <scope>NUCLEOTIDE SEQUENCE [LARGE SCALE GENOMIC DNA]</scope>
    <source>
        <strain evidence="1 2">CGMCC 1.12259</strain>
    </source>
</reference>
<protein>
    <submittedName>
        <fullName evidence="1">Uncharacterized protein</fullName>
    </submittedName>
</protein>
<evidence type="ECO:0000313" key="2">
    <source>
        <dbReference type="Proteomes" id="UP000242682"/>
    </source>
</evidence>
<comment type="caution">
    <text evidence="1">The sequence shown here is derived from an EMBL/GenBank/DDBJ whole genome shotgun (WGS) entry which is preliminary data.</text>
</comment>
<dbReference type="Proteomes" id="UP000242682">
    <property type="component" value="Unassembled WGS sequence"/>
</dbReference>
<proteinExistence type="predicted"/>
<gene>
    <name evidence="1" type="ORF">B0H99_101149</name>
</gene>
<accession>A0A2P8H6S1</accession>
<dbReference type="RefSeq" id="WP_106531709.1">
    <property type="nucleotide sequence ID" value="NZ_PYAT01000001.1"/>
</dbReference>
<dbReference type="EMBL" id="PYAT01000001">
    <property type="protein sequence ID" value="PSL41903.1"/>
    <property type="molecule type" value="Genomic_DNA"/>
</dbReference>
<organism evidence="1 2">
    <name type="scientific">Planomicrobium soli</name>
    <dbReference type="NCBI Taxonomy" id="1176648"/>
    <lineage>
        <taxon>Bacteria</taxon>
        <taxon>Bacillati</taxon>
        <taxon>Bacillota</taxon>
        <taxon>Bacilli</taxon>
        <taxon>Bacillales</taxon>
        <taxon>Caryophanaceae</taxon>
        <taxon>Planomicrobium</taxon>
    </lineage>
</organism>
<dbReference type="OrthoDB" id="2428455at2"/>
<keyword evidence="2" id="KW-1185">Reference proteome</keyword>